<dbReference type="Proteomes" id="UP001190336">
    <property type="component" value="Chromosome"/>
</dbReference>
<proteinExistence type="predicted"/>
<dbReference type="Gene3D" id="1.10.357.10">
    <property type="entry name" value="Tetracycline Repressor, domain 2"/>
    <property type="match status" value="1"/>
</dbReference>
<keyword evidence="1" id="KW-0805">Transcription regulation</keyword>
<keyword evidence="3" id="KW-0804">Transcription</keyword>
<gene>
    <name evidence="6" type="ORF">MU0083_003902</name>
</gene>
<dbReference type="PROSITE" id="PS50977">
    <property type="entry name" value="HTH_TETR_2"/>
    <property type="match status" value="1"/>
</dbReference>
<dbReference type="InterPro" id="IPR009057">
    <property type="entry name" value="Homeodomain-like_sf"/>
</dbReference>
<evidence type="ECO:0000313" key="7">
    <source>
        <dbReference type="Proteomes" id="UP001190336"/>
    </source>
</evidence>
<reference evidence="6 7" key="1">
    <citation type="submission" date="2023-08" db="EMBL/GenBank/DDBJ databases">
        <authorList>
            <person name="Folkvardsen B D."/>
            <person name="Norman A."/>
        </authorList>
    </citation>
    <scope>NUCLEOTIDE SEQUENCE [LARGE SCALE GENOMIC DNA]</scope>
    <source>
        <strain evidence="6 7">Mu0083</strain>
    </source>
</reference>
<dbReference type="Gene3D" id="1.10.10.60">
    <property type="entry name" value="Homeodomain-like"/>
    <property type="match status" value="1"/>
</dbReference>
<evidence type="ECO:0000313" key="6">
    <source>
        <dbReference type="EMBL" id="CAJ1506264.1"/>
    </source>
</evidence>
<keyword evidence="2 4" id="KW-0238">DNA-binding</keyword>
<dbReference type="RefSeq" id="WP_308474543.1">
    <property type="nucleotide sequence ID" value="NZ_OY726394.1"/>
</dbReference>
<dbReference type="EMBL" id="OY726394">
    <property type="protein sequence ID" value="CAJ1506264.1"/>
    <property type="molecule type" value="Genomic_DNA"/>
</dbReference>
<name>A0ABN9NH61_9MYCO</name>
<organism evidence="6 7">
    <name type="scientific">[Mycobacterium] kokjensenii</name>
    <dbReference type="NCBI Taxonomy" id="3064287"/>
    <lineage>
        <taxon>Bacteria</taxon>
        <taxon>Bacillati</taxon>
        <taxon>Actinomycetota</taxon>
        <taxon>Actinomycetes</taxon>
        <taxon>Mycobacteriales</taxon>
        <taxon>Mycobacteriaceae</taxon>
        <taxon>Mycolicibacter</taxon>
    </lineage>
</organism>
<dbReference type="PANTHER" id="PTHR30055">
    <property type="entry name" value="HTH-TYPE TRANSCRIPTIONAL REGULATOR RUTR"/>
    <property type="match status" value="1"/>
</dbReference>
<evidence type="ECO:0000256" key="2">
    <source>
        <dbReference type="ARBA" id="ARBA00023125"/>
    </source>
</evidence>
<evidence type="ECO:0000256" key="3">
    <source>
        <dbReference type="ARBA" id="ARBA00023163"/>
    </source>
</evidence>
<sequence length="208" mass="22497">MTPDPANQWRGTSPAERADERRQRLVSACLEIVGSDGSAGLGVRAVCRAANVSHRYFYELFPDTDALLLAAYQQAVHELLAAVGSALAGGGSQIRGQLHAAFGAATAFLEDNPVYGRLIFQEALAHEALRQHAAPALPTFLLTVRELAEPGRDKRIRPLETALISGGLAAIFIEWLSGTAEFTRTELVDYCTDAMMAVLFIDRDKRGS</sequence>
<dbReference type="InterPro" id="IPR050109">
    <property type="entry name" value="HTH-type_TetR-like_transc_reg"/>
</dbReference>
<accession>A0ABN9NH61</accession>
<dbReference type="SUPFAM" id="SSF46689">
    <property type="entry name" value="Homeodomain-like"/>
    <property type="match status" value="1"/>
</dbReference>
<dbReference type="InterPro" id="IPR001647">
    <property type="entry name" value="HTH_TetR"/>
</dbReference>
<keyword evidence="7" id="KW-1185">Reference proteome</keyword>
<feature type="domain" description="HTH tetR-type" evidence="5">
    <location>
        <begin position="19"/>
        <end position="79"/>
    </location>
</feature>
<feature type="DNA-binding region" description="H-T-H motif" evidence="4">
    <location>
        <begin position="42"/>
        <end position="61"/>
    </location>
</feature>
<dbReference type="PANTHER" id="PTHR30055:SF234">
    <property type="entry name" value="HTH-TYPE TRANSCRIPTIONAL REGULATOR BETI"/>
    <property type="match status" value="1"/>
</dbReference>
<evidence type="ECO:0000259" key="5">
    <source>
        <dbReference type="PROSITE" id="PS50977"/>
    </source>
</evidence>
<evidence type="ECO:0000256" key="4">
    <source>
        <dbReference type="PROSITE-ProRule" id="PRU00335"/>
    </source>
</evidence>
<protein>
    <submittedName>
        <fullName evidence="6">TetR/AcrR family transcriptional regulator</fullName>
    </submittedName>
</protein>
<evidence type="ECO:0000256" key="1">
    <source>
        <dbReference type="ARBA" id="ARBA00023015"/>
    </source>
</evidence>